<protein>
    <submittedName>
        <fullName evidence="2">Uncharacterized protein</fullName>
    </submittedName>
</protein>
<accession>A0A2M6NZT8</accession>
<dbReference type="AlphaFoldDB" id="A0A2M6NZT8"/>
<proteinExistence type="predicted"/>
<feature type="compositionally biased region" description="Polar residues" evidence="1">
    <location>
        <begin position="29"/>
        <end position="39"/>
    </location>
</feature>
<feature type="region of interest" description="Disordered" evidence="1">
    <location>
        <begin position="1"/>
        <end position="60"/>
    </location>
</feature>
<reference evidence="3" key="1">
    <citation type="submission" date="2017-09" db="EMBL/GenBank/DDBJ databases">
        <title>Depth-based differentiation of microbial function through sediment-hosted aquifers and enrichment of novel symbionts in the deep terrestrial subsurface.</title>
        <authorList>
            <person name="Probst A.J."/>
            <person name="Ladd B."/>
            <person name="Jarett J.K."/>
            <person name="Geller-Mcgrath D.E."/>
            <person name="Sieber C.M.K."/>
            <person name="Emerson J.B."/>
            <person name="Anantharaman K."/>
            <person name="Thomas B.C."/>
            <person name="Malmstrom R."/>
            <person name="Stieglmeier M."/>
            <person name="Klingl A."/>
            <person name="Woyke T."/>
            <person name="Ryan C.M."/>
            <person name="Banfield J.F."/>
        </authorList>
    </citation>
    <scope>NUCLEOTIDE SEQUENCE [LARGE SCALE GENOMIC DNA]</scope>
</reference>
<comment type="caution">
    <text evidence="2">The sequence shown here is derived from an EMBL/GenBank/DDBJ whole genome shotgun (WGS) entry which is preliminary data.</text>
</comment>
<name>A0A2M6NZT8_9BACT</name>
<evidence type="ECO:0000256" key="1">
    <source>
        <dbReference type="SAM" id="MobiDB-lite"/>
    </source>
</evidence>
<evidence type="ECO:0000313" key="3">
    <source>
        <dbReference type="Proteomes" id="UP000228528"/>
    </source>
</evidence>
<dbReference type="Proteomes" id="UP000228528">
    <property type="component" value="Unassembled WGS sequence"/>
</dbReference>
<gene>
    <name evidence="2" type="ORF">COU30_05045</name>
</gene>
<dbReference type="EMBL" id="PFBW01000213">
    <property type="protein sequence ID" value="PIR76948.1"/>
    <property type="molecule type" value="Genomic_DNA"/>
</dbReference>
<evidence type="ECO:0000313" key="2">
    <source>
        <dbReference type="EMBL" id="PIR76948.1"/>
    </source>
</evidence>
<organism evidence="2 3">
    <name type="scientific">Candidatus Magasanikbacteria bacterium CG10_big_fil_rev_8_21_14_0_10_38_6</name>
    <dbReference type="NCBI Taxonomy" id="1974647"/>
    <lineage>
        <taxon>Bacteria</taxon>
        <taxon>Candidatus Magasanikiibacteriota</taxon>
    </lineage>
</organism>
<feature type="non-terminal residue" evidence="2">
    <location>
        <position position="1"/>
    </location>
</feature>
<sequence>FCHAGGRTFDAGHPPRSEAPLCGGKNATCEGSSQQTTQGHRPRGHVHRTSFGTGVTVRGG</sequence>